<accession>A0AAD7A8T2</accession>
<feature type="compositionally biased region" description="Polar residues" evidence="1">
    <location>
        <begin position="1"/>
        <end position="10"/>
    </location>
</feature>
<evidence type="ECO:0000256" key="1">
    <source>
        <dbReference type="SAM" id="MobiDB-lite"/>
    </source>
</evidence>
<proteinExistence type="predicted"/>
<feature type="region of interest" description="Disordered" evidence="1">
    <location>
        <begin position="1"/>
        <end position="84"/>
    </location>
</feature>
<organism evidence="2 3">
    <name type="scientific">Mycena albidolilacea</name>
    <dbReference type="NCBI Taxonomy" id="1033008"/>
    <lineage>
        <taxon>Eukaryota</taxon>
        <taxon>Fungi</taxon>
        <taxon>Dikarya</taxon>
        <taxon>Basidiomycota</taxon>
        <taxon>Agaricomycotina</taxon>
        <taxon>Agaricomycetes</taxon>
        <taxon>Agaricomycetidae</taxon>
        <taxon>Agaricales</taxon>
        <taxon>Marasmiineae</taxon>
        <taxon>Mycenaceae</taxon>
        <taxon>Mycena</taxon>
    </lineage>
</organism>
<dbReference type="AlphaFoldDB" id="A0AAD7A8T2"/>
<dbReference type="EMBL" id="JARIHO010000013">
    <property type="protein sequence ID" value="KAJ7351568.1"/>
    <property type="molecule type" value="Genomic_DNA"/>
</dbReference>
<keyword evidence="3" id="KW-1185">Reference proteome</keyword>
<feature type="compositionally biased region" description="Basic and acidic residues" evidence="1">
    <location>
        <begin position="67"/>
        <end position="77"/>
    </location>
</feature>
<protein>
    <submittedName>
        <fullName evidence="2">Uncharacterized protein</fullName>
    </submittedName>
</protein>
<reference evidence="2" key="1">
    <citation type="submission" date="2023-03" db="EMBL/GenBank/DDBJ databases">
        <title>Massive genome expansion in bonnet fungi (Mycena s.s.) driven by repeated elements and novel gene families across ecological guilds.</title>
        <authorList>
            <consortium name="Lawrence Berkeley National Laboratory"/>
            <person name="Harder C.B."/>
            <person name="Miyauchi S."/>
            <person name="Viragh M."/>
            <person name="Kuo A."/>
            <person name="Thoen E."/>
            <person name="Andreopoulos B."/>
            <person name="Lu D."/>
            <person name="Skrede I."/>
            <person name="Drula E."/>
            <person name="Henrissat B."/>
            <person name="Morin E."/>
            <person name="Kohler A."/>
            <person name="Barry K."/>
            <person name="LaButti K."/>
            <person name="Morin E."/>
            <person name="Salamov A."/>
            <person name="Lipzen A."/>
            <person name="Mereny Z."/>
            <person name="Hegedus B."/>
            <person name="Baldrian P."/>
            <person name="Stursova M."/>
            <person name="Weitz H."/>
            <person name="Taylor A."/>
            <person name="Grigoriev I.V."/>
            <person name="Nagy L.G."/>
            <person name="Martin F."/>
            <person name="Kauserud H."/>
        </authorList>
    </citation>
    <scope>NUCLEOTIDE SEQUENCE</scope>
    <source>
        <strain evidence="2">CBHHK002</strain>
    </source>
</reference>
<sequence>MSDHPTQPKATSVDRRKITRKRKAPYPQPSQSTTPTPSNRQGSSPDATATTADFFNIVVPSHPASEPIRDDNGRDSLKGGGDTAEAAIHEEAQVHWILCSPCLSWLIIQGGIGGAGGAGPGGGSGGTGQGPTFIINGSVVTFGFSMLFYGLEIF</sequence>
<feature type="compositionally biased region" description="Polar residues" evidence="1">
    <location>
        <begin position="39"/>
        <end position="53"/>
    </location>
</feature>
<comment type="caution">
    <text evidence="2">The sequence shown here is derived from an EMBL/GenBank/DDBJ whole genome shotgun (WGS) entry which is preliminary data.</text>
</comment>
<name>A0AAD7A8T2_9AGAR</name>
<dbReference type="Proteomes" id="UP001218218">
    <property type="component" value="Unassembled WGS sequence"/>
</dbReference>
<evidence type="ECO:0000313" key="3">
    <source>
        <dbReference type="Proteomes" id="UP001218218"/>
    </source>
</evidence>
<evidence type="ECO:0000313" key="2">
    <source>
        <dbReference type="EMBL" id="KAJ7351568.1"/>
    </source>
</evidence>
<feature type="compositionally biased region" description="Low complexity" evidence="1">
    <location>
        <begin position="29"/>
        <end position="38"/>
    </location>
</feature>
<gene>
    <name evidence="2" type="ORF">DFH08DRAFT_806287</name>
</gene>